<dbReference type="Proteomes" id="UP000268192">
    <property type="component" value="Chromosome"/>
</dbReference>
<keyword evidence="7" id="KW-1185">Reference proteome</keyword>
<proteinExistence type="inferred from homology"/>
<evidence type="ECO:0000313" key="7">
    <source>
        <dbReference type="Proteomes" id="UP000268192"/>
    </source>
</evidence>
<dbReference type="InterPro" id="IPR013974">
    <property type="entry name" value="SAF"/>
</dbReference>
<dbReference type="GO" id="GO:0042597">
    <property type="term" value="C:periplasmic space"/>
    <property type="evidence" value="ECO:0007669"/>
    <property type="project" value="UniProtKB-SubCell"/>
</dbReference>
<accession>A0A3Q8XMN8</accession>
<feature type="domain" description="SAF" evidence="5">
    <location>
        <begin position="33"/>
        <end position="95"/>
    </location>
</feature>
<feature type="signal peptide" evidence="4">
    <location>
        <begin position="1"/>
        <end position="21"/>
    </location>
</feature>
<keyword evidence="3 4" id="KW-0574">Periplasm</keyword>
<comment type="function">
    <text evidence="4">Involved in the assembly process of the P-ring formation. It may associate with FlgF on the rod constituting a structure essential for the P-ring assembly or may act as a modulator protein for the P-ring assembly.</text>
</comment>
<comment type="similarity">
    <text evidence="4">Belongs to the FlgA family.</text>
</comment>
<gene>
    <name evidence="6" type="primary">flgA</name>
    <name evidence="6" type="ORF">D5400_05825</name>
</gene>
<sequence length="159" mass="16495">MMALRTHMVSFKMLTAALAVAAGLTVPAKASGPVAVVPNEVVYPGQEIDIALMREVEVTNPNIRADYISSMAELEGAVARRTLLPGRVIPTSAVRASYAVERGQPVKLVYSSGGLVITASGSPLKSAAIGDFIQVRNLESGSTVSGTVMANGTVQVIAQ</sequence>
<evidence type="ECO:0000259" key="5">
    <source>
        <dbReference type="SMART" id="SM00858"/>
    </source>
</evidence>
<dbReference type="Gene3D" id="2.30.30.760">
    <property type="match status" value="1"/>
</dbReference>
<protein>
    <recommendedName>
        <fullName evidence="4">Flagella basal body P-ring formation protein FlgA</fullName>
    </recommendedName>
</protein>
<keyword evidence="2 4" id="KW-0732">Signal</keyword>
<dbReference type="EMBL" id="CP032509">
    <property type="protein sequence ID" value="AZN70857.1"/>
    <property type="molecule type" value="Genomic_DNA"/>
</dbReference>
<dbReference type="CDD" id="cd11614">
    <property type="entry name" value="SAF_CpaB_FlgA_like"/>
    <property type="match status" value="1"/>
</dbReference>
<feature type="chain" id="PRO_5018379391" description="Flagella basal body P-ring formation protein FlgA" evidence="4">
    <location>
        <begin position="22"/>
        <end position="159"/>
    </location>
</feature>
<dbReference type="AlphaFoldDB" id="A0A3Q8XMN8"/>
<dbReference type="InterPro" id="IPR017585">
    <property type="entry name" value="SAF_FlgA"/>
</dbReference>
<evidence type="ECO:0000256" key="1">
    <source>
        <dbReference type="ARBA" id="ARBA00004418"/>
    </source>
</evidence>
<dbReference type="GO" id="GO:0044780">
    <property type="term" value="P:bacterial-type flagellum assembly"/>
    <property type="evidence" value="ECO:0007669"/>
    <property type="project" value="InterPro"/>
</dbReference>
<keyword evidence="4" id="KW-1005">Bacterial flagellum biogenesis</keyword>
<dbReference type="PANTHER" id="PTHR36307:SF1">
    <property type="entry name" value="FLAGELLA BASAL BODY P-RING FORMATION PROTEIN FLGA"/>
    <property type="match status" value="1"/>
</dbReference>
<name>A0A3Q8XMN8_9HYPH</name>
<organism evidence="6 7">
    <name type="scientific">Georhizobium profundi</name>
    <dbReference type="NCBI Taxonomy" id="2341112"/>
    <lineage>
        <taxon>Bacteria</taxon>
        <taxon>Pseudomonadati</taxon>
        <taxon>Pseudomonadota</taxon>
        <taxon>Alphaproteobacteria</taxon>
        <taxon>Hyphomicrobiales</taxon>
        <taxon>Rhizobiaceae</taxon>
        <taxon>Georhizobium</taxon>
    </lineage>
</organism>
<evidence type="ECO:0000256" key="2">
    <source>
        <dbReference type="ARBA" id="ARBA00022729"/>
    </source>
</evidence>
<keyword evidence="6" id="KW-0282">Flagellum</keyword>
<evidence type="ECO:0000256" key="4">
    <source>
        <dbReference type="RuleBase" id="RU362063"/>
    </source>
</evidence>
<keyword evidence="6" id="KW-0966">Cell projection</keyword>
<dbReference type="RefSeq" id="WP_126008537.1">
    <property type="nucleotide sequence ID" value="NZ_CP032509.1"/>
</dbReference>
<dbReference type="Pfam" id="PF13144">
    <property type="entry name" value="ChapFlgA"/>
    <property type="match status" value="1"/>
</dbReference>
<dbReference type="NCBIfam" id="TIGR03170">
    <property type="entry name" value="flgA_cterm"/>
    <property type="match status" value="1"/>
</dbReference>
<evidence type="ECO:0000313" key="6">
    <source>
        <dbReference type="EMBL" id="AZN70857.1"/>
    </source>
</evidence>
<evidence type="ECO:0000256" key="3">
    <source>
        <dbReference type="ARBA" id="ARBA00022764"/>
    </source>
</evidence>
<dbReference type="InterPro" id="IPR039246">
    <property type="entry name" value="Flagellar_FlgA"/>
</dbReference>
<reference evidence="6 7" key="1">
    <citation type="submission" date="2018-09" db="EMBL/GenBank/DDBJ databases">
        <title>Marinorhizobium profundi gen. nov., sp. nov., isolated from a deep-sea sediment sample from the New Britain Trench and proposal of Marinorhizobiaceae fam. nov. in the order Rhizobiales of the class Alphaproteobacteria.</title>
        <authorList>
            <person name="Cao J."/>
        </authorList>
    </citation>
    <scope>NUCLEOTIDE SEQUENCE [LARGE SCALE GENOMIC DNA]</scope>
    <source>
        <strain evidence="6 7">WS11</strain>
    </source>
</reference>
<dbReference type="OrthoDB" id="8448733at2"/>
<dbReference type="SMART" id="SM00858">
    <property type="entry name" value="SAF"/>
    <property type="match status" value="1"/>
</dbReference>
<keyword evidence="6" id="KW-0969">Cilium</keyword>
<dbReference type="PANTHER" id="PTHR36307">
    <property type="entry name" value="FLAGELLA BASAL BODY P-RING FORMATION PROTEIN FLGA"/>
    <property type="match status" value="1"/>
</dbReference>
<dbReference type="KEGG" id="abaw:D5400_05825"/>
<comment type="subcellular location">
    <subcellularLocation>
        <location evidence="1 4">Periplasm</location>
    </subcellularLocation>
</comment>